<feature type="binding site" evidence="17">
    <location>
        <position position="116"/>
    </location>
    <ligand>
        <name>[4Fe-4S] cluster</name>
        <dbReference type="ChEBI" id="CHEBI:49883"/>
    </ligand>
</feature>
<keyword evidence="9 17" id="KW-0671">Queuosine biosynthesis</keyword>
<keyword evidence="8 17" id="KW-0479">Metal-binding</keyword>
<dbReference type="GO" id="GO:0051539">
    <property type="term" value="F:4 iron, 4 sulfur cluster binding"/>
    <property type="evidence" value="ECO:0007669"/>
    <property type="project" value="UniProtKB-UniRule"/>
</dbReference>
<feature type="binding site" evidence="17">
    <location>
        <position position="113"/>
    </location>
    <ligand>
        <name>[4Fe-4S] cluster</name>
        <dbReference type="ChEBI" id="CHEBI:49883"/>
    </ligand>
</feature>
<proteinExistence type="inferred from homology"/>
<accession>A0A9D1GJM0</accession>
<comment type="pathway">
    <text evidence="2 17">tRNA modification; tRNA-queuosine biosynthesis.</text>
</comment>
<gene>
    <name evidence="17" type="primary">queH</name>
    <name evidence="18" type="ORF">IAB60_06355</name>
</gene>
<comment type="caution">
    <text evidence="18">The sequence shown here is derived from an EMBL/GenBank/DDBJ whole genome shotgun (WGS) entry which is preliminary data.</text>
</comment>
<protein>
    <recommendedName>
        <fullName evidence="5 17">Epoxyqueuosine reductase QueH</fullName>
        <ecNumber evidence="4 17">1.17.99.6</ecNumber>
    </recommendedName>
    <alternativeName>
        <fullName evidence="15 17">Queuosine biosynthesis protein QueH</fullName>
    </alternativeName>
</protein>
<reference evidence="18" key="1">
    <citation type="submission" date="2020-10" db="EMBL/GenBank/DDBJ databases">
        <authorList>
            <person name="Gilroy R."/>
        </authorList>
    </citation>
    <scope>NUCLEOTIDE SEQUENCE</scope>
    <source>
        <strain evidence="18">CHK123-3438</strain>
    </source>
</reference>
<evidence type="ECO:0000256" key="5">
    <source>
        <dbReference type="ARBA" id="ARBA00016895"/>
    </source>
</evidence>
<evidence type="ECO:0000256" key="15">
    <source>
        <dbReference type="ARBA" id="ARBA00031446"/>
    </source>
</evidence>
<keyword evidence="13 17" id="KW-1015">Disulfide bond</keyword>
<evidence type="ECO:0000256" key="12">
    <source>
        <dbReference type="ARBA" id="ARBA00023014"/>
    </source>
</evidence>
<evidence type="ECO:0000256" key="11">
    <source>
        <dbReference type="ARBA" id="ARBA00023004"/>
    </source>
</evidence>
<dbReference type="PANTHER" id="PTHR36701:SF1">
    <property type="entry name" value="EPOXYQUEUOSINE REDUCTASE QUEH"/>
    <property type="match status" value="1"/>
</dbReference>
<evidence type="ECO:0000256" key="8">
    <source>
        <dbReference type="ARBA" id="ARBA00022723"/>
    </source>
</evidence>
<dbReference type="EC" id="1.17.99.6" evidence="4 17"/>
<dbReference type="Proteomes" id="UP000886860">
    <property type="component" value="Unassembled WGS sequence"/>
</dbReference>
<keyword evidence="12 17" id="KW-0411">Iron-sulfur</keyword>
<dbReference type="Pfam" id="PF02677">
    <property type="entry name" value="QueH"/>
    <property type="match status" value="1"/>
</dbReference>
<evidence type="ECO:0000313" key="19">
    <source>
        <dbReference type="Proteomes" id="UP000886860"/>
    </source>
</evidence>
<sequence>MNQRNYQREMEQVISRNEKEGKIPRLLLHSCCAPCSSYVLELLNRYFFITVLYYNPNIYPPEEIRHRADEQERLIASMPSEHTITYLEGSYEPEVFYRTVQGHEGDKEGGERCFLCYRLRLEEAARQAKAGGYDYFTTTLSISPLKNAAKLNAIGEELARQYGVPYLTSDFKKKNGYKRSTELSREYGLYRQDYCGCVFSKRERENVKID</sequence>
<keyword evidence="11 17" id="KW-0408">Iron</keyword>
<feature type="disulfide bond" description="Redox-active" evidence="17">
    <location>
        <begin position="195"/>
        <end position="197"/>
    </location>
</feature>
<evidence type="ECO:0000256" key="14">
    <source>
        <dbReference type="ARBA" id="ARBA00023284"/>
    </source>
</evidence>
<comment type="catalytic activity">
    <reaction evidence="16 17">
        <text>epoxyqueuosine(34) in tRNA + AH2 = queuosine(34) in tRNA + A + H2O</text>
        <dbReference type="Rhea" id="RHEA:32159"/>
        <dbReference type="Rhea" id="RHEA-COMP:18571"/>
        <dbReference type="Rhea" id="RHEA-COMP:18582"/>
        <dbReference type="ChEBI" id="CHEBI:13193"/>
        <dbReference type="ChEBI" id="CHEBI:15377"/>
        <dbReference type="ChEBI" id="CHEBI:17499"/>
        <dbReference type="ChEBI" id="CHEBI:194431"/>
        <dbReference type="ChEBI" id="CHEBI:194443"/>
        <dbReference type="EC" id="1.17.99.6"/>
    </reaction>
</comment>
<dbReference type="HAMAP" id="MF_02089">
    <property type="entry name" value="QueH"/>
    <property type="match status" value="1"/>
</dbReference>
<evidence type="ECO:0000256" key="13">
    <source>
        <dbReference type="ARBA" id="ARBA00023157"/>
    </source>
</evidence>
<dbReference type="PANTHER" id="PTHR36701">
    <property type="entry name" value="EPOXYQUEUOSINE REDUCTASE QUEH"/>
    <property type="match status" value="1"/>
</dbReference>
<evidence type="ECO:0000256" key="7">
    <source>
        <dbReference type="ARBA" id="ARBA00022694"/>
    </source>
</evidence>
<feature type="binding site" evidence="17">
    <location>
        <position position="31"/>
    </location>
    <ligand>
        <name>[4Fe-4S] cluster</name>
        <dbReference type="ChEBI" id="CHEBI:49883"/>
    </ligand>
</feature>
<dbReference type="GO" id="GO:0052693">
    <property type="term" value="F:epoxyqueuosine reductase activity"/>
    <property type="evidence" value="ECO:0007669"/>
    <property type="project" value="UniProtKB-UniRule"/>
</dbReference>
<dbReference type="InterPro" id="IPR003828">
    <property type="entry name" value="QueH"/>
</dbReference>
<feature type="binding site" evidence="17">
    <location>
        <position position="32"/>
    </location>
    <ligand>
        <name>[4Fe-4S] cluster</name>
        <dbReference type="ChEBI" id="CHEBI:49883"/>
    </ligand>
</feature>
<evidence type="ECO:0000256" key="9">
    <source>
        <dbReference type="ARBA" id="ARBA00022785"/>
    </source>
</evidence>
<comment type="similarity">
    <text evidence="3 17">Belongs to the QueH family.</text>
</comment>
<evidence type="ECO:0000256" key="17">
    <source>
        <dbReference type="HAMAP-Rule" id="MF_02089"/>
    </source>
</evidence>
<organism evidence="18 19">
    <name type="scientific">Candidatus Caccovicinus merdipullorum</name>
    <dbReference type="NCBI Taxonomy" id="2840724"/>
    <lineage>
        <taxon>Bacteria</taxon>
        <taxon>Bacillati</taxon>
        <taxon>Bacillota</taxon>
        <taxon>Clostridia</taxon>
        <taxon>Eubacteriales</taxon>
        <taxon>Candidatus Caccovicinus</taxon>
    </lineage>
</organism>
<evidence type="ECO:0000256" key="10">
    <source>
        <dbReference type="ARBA" id="ARBA00023002"/>
    </source>
</evidence>
<dbReference type="AlphaFoldDB" id="A0A9D1GJM0"/>
<name>A0A9D1GJM0_9FIRM</name>
<dbReference type="EMBL" id="DVKS01000106">
    <property type="protein sequence ID" value="HIT41707.1"/>
    <property type="molecule type" value="Genomic_DNA"/>
</dbReference>
<dbReference type="GO" id="GO:0046872">
    <property type="term" value="F:metal ion binding"/>
    <property type="evidence" value="ECO:0007669"/>
    <property type="project" value="UniProtKB-KW"/>
</dbReference>
<evidence type="ECO:0000313" key="18">
    <source>
        <dbReference type="EMBL" id="HIT41707.1"/>
    </source>
</evidence>
<dbReference type="GO" id="GO:0008616">
    <property type="term" value="P:tRNA queuosine(34) biosynthetic process"/>
    <property type="evidence" value="ECO:0007669"/>
    <property type="project" value="UniProtKB-UniRule"/>
</dbReference>
<evidence type="ECO:0000256" key="3">
    <source>
        <dbReference type="ARBA" id="ARBA00008207"/>
    </source>
</evidence>
<evidence type="ECO:0000256" key="16">
    <source>
        <dbReference type="ARBA" id="ARBA00047415"/>
    </source>
</evidence>
<keyword evidence="6 17" id="KW-0004">4Fe-4S</keyword>
<evidence type="ECO:0000256" key="1">
    <source>
        <dbReference type="ARBA" id="ARBA00002268"/>
    </source>
</evidence>
<keyword evidence="10 17" id="KW-0560">Oxidoreductase</keyword>
<evidence type="ECO:0000256" key="2">
    <source>
        <dbReference type="ARBA" id="ARBA00004691"/>
    </source>
</evidence>
<keyword evidence="14 17" id="KW-0676">Redox-active center</keyword>
<reference evidence="18" key="2">
    <citation type="journal article" date="2021" name="PeerJ">
        <title>Extensive microbial diversity within the chicken gut microbiome revealed by metagenomics and culture.</title>
        <authorList>
            <person name="Gilroy R."/>
            <person name="Ravi A."/>
            <person name="Getino M."/>
            <person name="Pursley I."/>
            <person name="Horton D.L."/>
            <person name="Alikhan N.F."/>
            <person name="Baker D."/>
            <person name="Gharbi K."/>
            <person name="Hall N."/>
            <person name="Watson M."/>
            <person name="Adriaenssens E.M."/>
            <person name="Foster-Nyarko E."/>
            <person name="Jarju S."/>
            <person name="Secka A."/>
            <person name="Antonio M."/>
            <person name="Oren A."/>
            <person name="Chaudhuri R.R."/>
            <person name="La Ragione R."/>
            <person name="Hildebrand F."/>
            <person name="Pallen M.J."/>
        </authorList>
    </citation>
    <scope>NUCLEOTIDE SEQUENCE</scope>
    <source>
        <strain evidence="18">CHK123-3438</strain>
    </source>
</reference>
<keyword evidence="7 17" id="KW-0819">tRNA processing</keyword>
<evidence type="ECO:0000256" key="6">
    <source>
        <dbReference type="ARBA" id="ARBA00022485"/>
    </source>
</evidence>
<evidence type="ECO:0000256" key="4">
    <source>
        <dbReference type="ARBA" id="ARBA00012622"/>
    </source>
</evidence>
<comment type="function">
    <text evidence="1 17">Catalyzes the conversion of epoxyqueuosine (oQ) to queuosine (Q), which is a hypermodified base found in the wobble positions of tRNA(Asp), tRNA(Asn), tRNA(His) and tRNA(Tyr).</text>
</comment>